<keyword evidence="2" id="KW-1185">Reference proteome</keyword>
<protein>
    <submittedName>
        <fullName evidence="1">Uncharacterized protein</fullName>
    </submittedName>
</protein>
<dbReference type="EMBL" id="CAJJDM010000055">
    <property type="protein sequence ID" value="CAD8076105.1"/>
    <property type="molecule type" value="Genomic_DNA"/>
</dbReference>
<dbReference type="Proteomes" id="UP000688137">
    <property type="component" value="Unassembled WGS sequence"/>
</dbReference>
<evidence type="ECO:0000313" key="1">
    <source>
        <dbReference type="EMBL" id="CAD8076105.1"/>
    </source>
</evidence>
<proteinExistence type="predicted"/>
<sequence>MEQHLLTTSCSEDDEENKTLKQVQLVVFPKRFLNPLSTFRMNGDFHLYSDAKNIVFNNNLKLGVSSQNPYKKVSKVLIDKGRLMIQYTQLDFSITPWEYVVKKLDSYGDADIHKLSQYIQKYIESLKDGLQQAQGTFENHIPDYRASGLYQYKYIKDLDQLFISQVQYDINLIEELGYNVSTFIDSCLKYGIPEISLKYGSTNQEYYKNIMEFAKPLAHPHQSQEYYLYSHLYPEGIKTEVSFQVEHQSNSTDEDQLINFNIYYNYQPQQNRFQFNNNDKKTRQLNCISHYYQLHENQFQRCGYKKVKL</sequence>
<reference evidence="1" key="1">
    <citation type="submission" date="2021-01" db="EMBL/GenBank/DDBJ databases">
        <authorList>
            <consortium name="Genoscope - CEA"/>
            <person name="William W."/>
        </authorList>
    </citation>
    <scope>NUCLEOTIDE SEQUENCE</scope>
</reference>
<gene>
    <name evidence="1" type="ORF">PPRIM_AZ9-3.1.T0550236</name>
</gene>
<name>A0A8S1MF41_PARPR</name>
<comment type="caution">
    <text evidence="1">The sequence shown here is derived from an EMBL/GenBank/DDBJ whole genome shotgun (WGS) entry which is preliminary data.</text>
</comment>
<accession>A0A8S1MF41</accession>
<dbReference type="OMA" id="SQEYYLY"/>
<organism evidence="1 2">
    <name type="scientific">Paramecium primaurelia</name>
    <dbReference type="NCBI Taxonomy" id="5886"/>
    <lineage>
        <taxon>Eukaryota</taxon>
        <taxon>Sar</taxon>
        <taxon>Alveolata</taxon>
        <taxon>Ciliophora</taxon>
        <taxon>Intramacronucleata</taxon>
        <taxon>Oligohymenophorea</taxon>
        <taxon>Peniculida</taxon>
        <taxon>Parameciidae</taxon>
        <taxon>Paramecium</taxon>
    </lineage>
</organism>
<dbReference type="AlphaFoldDB" id="A0A8S1MF41"/>
<evidence type="ECO:0000313" key="2">
    <source>
        <dbReference type="Proteomes" id="UP000688137"/>
    </source>
</evidence>